<dbReference type="Proteomes" id="UP000799330">
    <property type="component" value="Unassembled WGS sequence"/>
</dbReference>
<organism evidence="2 3">
    <name type="scientific">Microcystis aeruginosa G11-04</name>
    <dbReference type="NCBI Taxonomy" id="2685956"/>
    <lineage>
        <taxon>Bacteria</taxon>
        <taxon>Bacillati</taxon>
        <taxon>Cyanobacteriota</taxon>
        <taxon>Cyanophyceae</taxon>
        <taxon>Oscillatoriophycideae</taxon>
        <taxon>Chroococcales</taxon>
        <taxon>Microcystaceae</taxon>
        <taxon>Microcystis</taxon>
    </lineage>
</organism>
<sequence length="185" mass="21644">MSVFFSWFATTIIAFLNFNTAMVLVPGDWDNIKVWFAFPISFIACLLFDHTVSEEYSRERLRRFAESTLKWINSQKERLSQSRLGKIRLEAYLYLHGLFESPFLEPSKLSIINRIWCGIYLITEFIVGAYLLQQQELDIPWFVMIAPILAGLLNLATGILKGQLIVYPKALAELRQKYEQYEYKI</sequence>
<name>A0A966G2F0_MICAE</name>
<evidence type="ECO:0000313" key="2">
    <source>
        <dbReference type="EMBL" id="NCS58645.1"/>
    </source>
</evidence>
<dbReference type="EMBL" id="JAADAI010000271">
    <property type="protein sequence ID" value="NCS58645.1"/>
    <property type="molecule type" value="Genomic_DNA"/>
</dbReference>
<feature type="transmembrane region" description="Helical" evidence="1">
    <location>
        <begin position="32"/>
        <end position="52"/>
    </location>
</feature>
<keyword evidence="1" id="KW-0812">Transmembrane</keyword>
<dbReference type="AlphaFoldDB" id="A0A966G2F0"/>
<gene>
    <name evidence="2" type="ORF">GPJ16_17775</name>
</gene>
<proteinExistence type="predicted"/>
<feature type="transmembrane region" description="Helical" evidence="1">
    <location>
        <begin position="7"/>
        <end position="26"/>
    </location>
</feature>
<protein>
    <recommendedName>
        <fullName evidence="4">Glycosyl-4,4'-diaponeurosporenoate acyltransferase</fullName>
    </recommendedName>
</protein>
<comment type="caution">
    <text evidence="2">The sequence shown here is derived from an EMBL/GenBank/DDBJ whole genome shotgun (WGS) entry which is preliminary data.</text>
</comment>
<evidence type="ECO:0008006" key="4">
    <source>
        <dbReference type="Google" id="ProtNLM"/>
    </source>
</evidence>
<accession>A0A966G2F0</accession>
<keyword evidence="1" id="KW-0472">Membrane</keyword>
<evidence type="ECO:0000313" key="3">
    <source>
        <dbReference type="Proteomes" id="UP000799330"/>
    </source>
</evidence>
<feature type="transmembrane region" description="Helical" evidence="1">
    <location>
        <begin position="139"/>
        <end position="160"/>
    </location>
</feature>
<keyword evidence="1" id="KW-1133">Transmembrane helix</keyword>
<evidence type="ECO:0000256" key="1">
    <source>
        <dbReference type="SAM" id="Phobius"/>
    </source>
</evidence>
<reference evidence="2" key="1">
    <citation type="journal article" date="2019" name="Mol. Ecol.">
        <title>Genome evolution and host-microbiome shifts correspond with intraspecific niche divergence within harmful algal bloom-forming Microcystis aeruginosa.</title>
        <authorList>
            <person name="Jackrel S.L."/>
            <person name="White J.D."/>
            <person name="Evans J.T."/>
            <person name="Buffin K."/>
            <person name="Hayden K."/>
            <person name="Sarnelle O."/>
            <person name="Denef V.J."/>
        </authorList>
    </citation>
    <scope>NUCLEOTIDE SEQUENCE</scope>
    <source>
        <strain evidence="2">G11-04</strain>
    </source>
</reference>
<feature type="transmembrane region" description="Helical" evidence="1">
    <location>
        <begin position="115"/>
        <end position="133"/>
    </location>
</feature>